<comment type="caution">
    <text evidence="1">The sequence shown here is derived from an EMBL/GenBank/DDBJ whole genome shotgun (WGS) entry which is preliminary data.</text>
</comment>
<organism evidence="1 2">
    <name type="scientific">Macrophomina phaseolina (strain MS6)</name>
    <name type="common">Charcoal rot fungus</name>
    <dbReference type="NCBI Taxonomy" id="1126212"/>
    <lineage>
        <taxon>Eukaryota</taxon>
        <taxon>Fungi</taxon>
        <taxon>Dikarya</taxon>
        <taxon>Ascomycota</taxon>
        <taxon>Pezizomycotina</taxon>
        <taxon>Dothideomycetes</taxon>
        <taxon>Dothideomycetes incertae sedis</taxon>
        <taxon>Botryosphaeriales</taxon>
        <taxon>Botryosphaeriaceae</taxon>
        <taxon>Macrophomina</taxon>
    </lineage>
</organism>
<protein>
    <submittedName>
        <fullName evidence="1">Uncharacterized protein</fullName>
    </submittedName>
</protein>
<proteinExistence type="predicted"/>
<dbReference type="VEuPathDB" id="FungiDB:MPH_02836"/>
<evidence type="ECO:0000313" key="2">
    <source>
        <dbReference type="Proteomes" id="UP000007129"/>
    </source>
</evidence>
<evidence type="ECO:0000313" key="1">
    <source>
        <dbReference type="EMBL" id="EKG19834.1"/>
    </source>
</evidence>
<accession>K2SBQ5</accession>
<dbReference type="EMBL" id="AHHD01000103">
    <property type="protein sequence ID" value="EKG19834.1"/>
    <property type="molecule type" value="Genomic_DNA"/>
</dbReference>
<dbReference type="Proteomes" id="UP000007129">
    <property type="component" value="Unassembled WGS sequence"/>
</dbReference>
<reference evidence="1 2" key="1">
    <citation type="journal article" date="2012" name="BMC Genomics">
        <title>Tools to kill: Genome of one of the most destructive plant pathogenic fungi Macrophomina phaseolina.</title>
        <authorList>
            <person name="Islam M.S."/>
            <person name="Haque M.S."/>
            <person name="Islam M.M."/>
            <person name="Emdad E.M."/>
            <person name="Halim A."/>
            <person name="Hossen Q.M.M."/>
            <person name="Hossain M.Z."/>
            <person name="Ahmed B."/>
            <person name="Rahim S."/>
            <person name="Rahman M.S."/>
            <person name="Alam M.M."/>
            <person name="Hou S."/>
            <person name="Wan X."/>
            <person name="Saito J.A."/>
            <person name="Alam M."/>
        </authorList>
    </citation>
    <scope>NUCLEOTIDE SEQUENCE [LARGE SCALE GENOMIC DNA]</scope>
    <source>
        <strain evidence="1 2">MS6</strain>
    </source>
</reference>
<dbReference type="InParanoid" id="K2SBQ5"/>
<dbReference type="AlphaFoldDB" id="K2SBQ5"/>
<gene>
    <name evidence="1" type="ORF">MPH_02836</name>
</gene>
<sequence length="164" mass="19013">MFSWQPRLSRTKHGQRSSRRLRTKQMSIWLAVGMIEGQRDACWNFLVNGLWLIHRKNLRDELEAKREELHALATDFHSHLPPDIQNEVTNTPRSFQAVINASEKLRSSWETRSETNKFAKARMPLPIMKNSAKGLRALSLKSTIVSLPSMRKCYITEMTFACNT</sequence>
<dbReference type="HOGENOM" id="CLU_1619345_0_0_1"/>
<name>K2SBQ5_MACPH</name>